<dbReference type="Gene3D" id="3.40.33.10">
    <property type="entry name" value="CAP"/>
    <property type="match status" value="1"/>
</dbReference>
<reference evidence="4 5" key="1">
    <citation type="submission" date="2013-07" db="EMBL/GenBank/DDBJ databases">
        <title>The Genome Sequence of Kwoniella mangroviensis CBS10435.</title>
        <authorList>
            <consortium name="The Broad Institute Genome Sequencing Platform"/>
            <person name="Cuomo C."/>
            <person name="Litvintseva A."/>
            <person name="Chen Y."/>
            <person name="Heitman J."/>
            <person name="Sun S."/>
            <person name="Springer D."/>
            <person name="Dromer F."/>
            <person name="Young S.K."/>
            <person name="Zeng Q."/>
            <person name="Gargeya S."/>
            <person name="Fitzgerald M."/>
            <person name="Abouelleil A."/>
            <person name="Alvarado L."/>
            <person name="Berlin A.M."/>
            <person name="Chapman S.B."/>
            <person name="Dewar J."/>
            <person name="Goldberg J."/>
            <person name="Griggs A."/>
            <person name="Gujja S."/>
            <person name="Hansen M."/>
            <person name="Howarth C."/>
            <person name="Imamovic A."/>
            <person name="Larimer J."/>
            <person name="McCowan C."/>
            <person name="Murphy C."/>
            <person name="Pearson M."/>
            <person name="Priest M."/>
            <person name="Roberts A."/>
            <person name="Saif S."/>
            <person name="Shea T."/>
            <person name="Sykes S."/>
            <person name="Wortman J."/>
            <person name="Nusbaum C."/>
            <person name="Birren B."/>
        </authorList>
    </citation>
    <scope>NUCLEOTIDE SEQUENCE [LARGE SCALE GENOMIC DNA]</scope>
    <source>
        <strain evidence="4 5">CBS 10435</strain>
    </source>
</reference>
<dbReference type="SMART" id="SM00198">
    <property type="entry name" value="SCP"/>
    <property type="match status" value="1"/>
</dbReference>
<dbReference type="Pfam" id="PF00188">
    <property type="entry name" value="CAP"/>
    <property type="match status" value="1"/>
</dbReference>
<dbReference type="EMBL" id="KI669459">
    <property type="protein sequence ID" value="OCF61902.1"/>
    <property type="molecule type" value="Genomic_DNA"/>
</dbReference>
<name>A0A1B9J289_9TREE</name>
<reference evidence="5" key="2">
    <citation type="submission" date="2013-12" db="EMBL/GenBank/DDBJ databases">
        <title>Evolution of pathogenesis and genome organization in the Tremellales.</title>
        <authorList>
            <person name="Cuomo C."/>
            <person name="Litvintseva A."/>
            <person name="Heitman J."/>
            <person name="Chen Y."/>
            <person name="Sun S."/>
            <person name="Springer D."/>
            <person name="Dromer F."/>
            <person name="Young S."/>
            <person name="Zeng Q."/>
            <person name="Chapman S."/>
            <person name="Gujja S."/>
            <person name="Saif S."/>
            <person name="Birren B."/>
        </authorList>
    </citation>
    <scope>NUCLEOTIDE SEQUENCE [LARGE SCALE GENOMIC DNA]</scope>
    <source>
        <strain evidence="5">CBS 10435</strain>
    </source>
</reference>
<dbReference type="AlphaFoldDB" id="A0A1B9J289"/>
<accession>A0A1B9J289</accession>
<feature type="domain" description="SCP" evidence="3">
    <location>
        <begin position="153"/>
        <end position="285"/>
    </location>
</feature>
<dbReference type="InterPro" id="IPR014044">
    <property type="entry name" value="CAP_dom"/>
</dbReference>
<dbReference type="InterPro" id="IPR001283">
    <property type="entry name" value="CRISP-related"/>
</dbReference>
<keyword evidence="5" id="KW-1185">Reference proteome</keyword>
<proteinExistence type="predicted"/>
<feature type="chain" id="PRO_5008629097" description="SCP domain-containing protein" evidence="2">
    <location>
        <begin position="23"/>
        <end position="296"/>
    </location>
</feature>
<sequence>MLRLTLLPLLTSLLAIPHGVTAAPHCRPHHNHSVSTVTQWYTRHHPQSTTVLSSTIPTTSAQASVNTSLVIEDPTSSNSAEPTFVLVSSTTATAEQVVSTSTLASVEQSSVPESSTSTAATEVAASVTNLAAQPTISSVSNTTSSGNGSGTSDPDADLLVELHNDFRAQYGAGTVTWSTTLADYAKSHATACNMEHTNGPYGENLAAGAGGGYTITDGFNAWADEASEYDPSNPQYSHFTQVVWKATTEIGCAAVTCSDGTIFSGVGSDSLYIMCEYNPPGNVIGQFAENVGFKTS</sequence>
<evidence type="ECO:0000256" key="2">
    <source>
        <dbReference type="SAM" id="SignalP"/>
    </source>
</evidence>
<dbReference type="OrthoDB" id="337038at2759"/>
<protein>
    <recommendedName>
        <fullName evidence="3">SCP domain-containing protein</fullName>
    </recommendedName>
</protein>
<evidence type="ECO:0000313" key="5">
    <source>
        <dbReference type="Proteomes" id="UP000092583"/>
    </source>
</evidence>
<dbReference type="PRINTS" id="PR00837">
    <property type="entry name" value="V5TPXLIKE"/>
</dbReference>
<evidence type="ECO:0000259" key="3">
    <source>
        <dbReference type="SMART" id="SM00198"/>
    </source>
</evidence>
<dbReference type="SUPFAM" id="SSF55797">
    <property type="entry name" value="PR-1-like"/>
    <property type="match status" value="1"/>
</dbReference>
<dbReference type="Proteomes" id="UP000092583">
    <property type="component" value="Unassembled WGS sequence"/>
</dbReference>
<evidence type="ECO:0000256" key="1">
    <source>
        <dbReference type="SAM" id="MobiDB-lite"/>
    </source>
</evidence>
<dbReference type="STRING" id="1331196.A0A1B9J289"/>
<keyword evidence="2" id="KW-0732">Signal</keyword>
<dbReference type="PANTHER" id="PTHR10334">
    <property type="entry name" value="CYSTEINE-RICH SECRETORY PROTEIN-RELATED"/>
    <property type="match status" value="1"/>
</dbReference>
<dbReference type="InterPro" id="IPR035940">
    <property type="entry name" value="CAP_sf"/>
</dbReference>
<evidence type="ECO:0000313" key="4">
    <source>
        <dbReference type="EMBL" id="OCF61902.1"/>
    </source>
</evidence>
<feature type="signal peptide" evidence="2">
    <location>
        <begin position="1"/>
        <end position="22"/>
    </location>
</feature>
<organism evidence="4 5">
    <name type="scientific">Kwoniella mangroviensis CBS 10435</name>
    <dbReference type="NCBI Taxonomy" id="1331196"/>
    <lineage>
        <taxon>Eukaryota</taxon>
        <taxon>Fungi</taxon>
        <taxon>Dikarya</taxon>
        <taxon>Basidiomycota</taxon>
        <taxon>Agaricomycotina</taxon>
        <taxon>Tremellomycetes</taxon>
        <taxon>Tremellales</taxon>
        <taxon>Cryptococcaceae</taxon>
        <taxon>Kwoniella</taxon>
    </lineage>
</organism>
<feature type="region of interest" description="Disordered" evidence="1">
    <location>
        <begin position="137"/>
        <end position="156"/>
    </location>
</feature>
<feature type="compositionally biased region" description="Low complexity" evidence="1">
    <location>
        <begin position="137"/>
        <end position="152"/>
    </location>
</feature>
<gene>
    <name evidence="4" type="ORF">L486_01565</name>
</gene>